<reference evidence="3" key="1">
    <citation type="submission" date="2020-12" db="EMBL/GenBank/DDBJ databases">
        <authorList>
            <person name="Iha C."/>
        </authorList>
    </citation>
    <scope>NUCLEOTIDE SEQUENCE</scope>
</reference>
<evidence type="ECO:0000313" key="3">
    <source>
        <dbReference type="EMBL" id="CAD7703910.1"/>
    </source>
</evidence>
<comment type="caution">
    <text evidence="3">The sequence shown here is derived from an EMBL/GenBank/DDBJ whole genome shotgun (WGS) entry which is preliminary data.</text>
</comment>
<dbReference type="Gene3D" id="3.80.10.10">
    <property type="entry name" value="Ribonuclease Inhibitor"/>
    <property type="match status" value="3"/>
</dbReference>
<dbReference type="GO" id="GO:0019005">
    <property type="term" value="C:SCF ubiquitin ligase complex"/>
    <property type="evidence" value="ECO:0007669"/>
    <property type="project" value="TreeGrafter"/>
</dbReference>
<organism evidence="3 4">
    <name type="scientific">Ostreobium quekettii</name>
    <dbReference type="NCBI Taxonomy" id="121088"/>
    <lineage>
        <taxon>Eukaryota</taxon>
        <taxon>Viridiplantae</taxon>
        <taxon>Chlorophyta</taxon>
        <taxon>core chlorophytes</taxon>
        <taxon>Ulvophyceae</taxon>
        <taxon>TCBD clade</taxon>
        <taxon>Bryopsidales</taxon>
        <taxon>Ostreobineae</taxon>
        <taxon>Ostreobiaceae</taxon>
        <taxon>Ostreobium</taxon>
    </lineage>
</organism>
<dbReference type="InterPro" id="IPR032675">
    <property type="entry name" value="LRR_dom_sf"/>
</dbReference>
<dbReference type="InterPro" id="IPR006553">
    <property type="entry name" value="Leu-rich_rpt_Cys-con_subtyp"/>
</dbReference>
<dbReference type="Pfam" id="PF25372">
    <property type="entry name" value="DUF7885"/>
    <property type="match status" value="1"/>
</dbReference>
<dbReference type="SUPFAM" id="SSF52047">
    <property type="entry name" value="RNI-like"/>
    <property type="match status" value="1"/>
</dbReference>
<dbReference type="InterPro" id="IPR057207">
    <property type="entry name" value="FBXL15_LRR"/>
</dbReference>
<keyword evidence="4" id="KW-1185">Reference proteome</keyword>
<dbReference type="PANTHER" id="PTHR13318">
    <property type="entry name" value="PARTNER OF PAIRED, ISOFORM B-RELATED"/>
    <property type="match status" value="1"/>
</dbReference>
<evidence type="ECO:0000259" key="2">
    <source>
        <dbReference type="Pfam" id="PF25372"/>
    </source>
</evidence>
<dbReference type="GO" id="GO:0031146">
    <property type="term" value="P:SCF-dependent proteasomal ubiquitin-dependent protein catabolic process"/>
    <property type="evidence" value="ECO:0007669"/>
    <property type="project" value="TreeGrafter"/>
</dbReference>
<dbReference type="OrthoDB" id="538291at2759"/>
<dbReference type="SMART" id="SM00367">
    <property type="entry name" value="LRR_CC"/>
    <property type="match status" value="7"/>
</dbReference>
<dbReference type="EMBL" id="CAJHUC010002503">
    <property type="protein sequence ID" value="CAD7703910.1"/>
    <property type="molecule type" value="Genomic_DNA"/>
</dbReference>
<feature type="domain" description="F-box/LRR-repeat protein 15-like leucin rich repeat" evidence="2">
    <location>
        <begin position="330"/>
        <end position="490"/>
    </location>
</feature>
<dbReference type="GO" id="GO:0005930">
    <property type="term" value="C:axoneme"/>
    <property type="evidence" value="ECO:0007669"/>
    <property type="project" value="UniProtKB-SubCell"/>
</dbReference>
<comment type="subcellular location">
    <subcellularLocation>
        <location evidence="1">Cytoplasm</location>
        <location evidence="1">Cytoskeleton</location>
        <location evidence="1">Cilium axoneme</location>
    </subcellularLocation>
</comment>
<proteinExistence type="predicted"/>
<dbReference type="Proteomes" id="UP000708148">
    <property type="component" value="Unassembled WGS sequence"/>
</dbReference>
<gene>
    <name evidence="3" type="ORF">OSTQU699_LOCUS9267</name>
</gene>
<dbReference type="AlphaFoldDB" id="A0A8S1J9J3"/>
<accession>A0A8S1J9J3</accession>
<evidence type="ECO:0000313" key="4">
    <source>
        <dbReference type="Proteomes" id="UP000708148"/>
    </source>
</evidence>
<protein>
    <recommendedName>
        <fullName evidence="2">F-box/LRR-repeat protein 15-like leucin rich repeat domain-containing protein</fullName>
    </recommendedName>
</protein>
<sequence length="524" mass="57759">MDNGLRRSKRLKAGGVSWRCALPEVLRLVLAMVEEHKVNVFLKHARLVNRHWSAWATNATRHLGIGCGPDDCVKCNKLLKTFTRLEDVALIGVRDYDLLDIHRLQRVTHLKVEYDRHVIANMVHLPLVQVGALTTLVALELGSDAKLAYPRIPIEDKDVNMLVNLKRLTTLDLSHSQVTSKCVGALEQLPFLTNIDLSGCRFGDSDVQQLAGLTRISSVQLCECLLGDNGMKALSLMPNLTLLNIGRCPNISNEGVAHLGSLTKLTELHLPPQTCASGLQHLAALTPMSSLFLNHTETAVVHGIGDVGVAYLVQFRWLSRLVIGNDPLISDVGAILLGKLTGLVELGLHCTDGARDMVTDNGIFAFTALTALESLSLSGYYYITSAGLQHLSCLTKLRVLRLERLPCLYDNAMAGMTSLTLLVELSLHNCWNVTHEGVTKLEHLASLTKVDVAGCHRVSNATLKSLGKLRALTELDLTLRGWITNAGLMHLVPLPFLRHVNLHGRHVKKGRFEALKRKWEKMHS</sequence>
<evidence type="ECO:0000256" key="1">
    <source>
        <dbReference type="ARBA" id="ARBA00004430"/>
    </source>
</evidence>
<name>A0A8S1J9J3_9CHLO</name>